<accession>A0AAW0EHB0</accession>
<protein>
    <submittedName>
        <fullName evidence="2">Uncharacterized protein</fullName>
    </submittedName>
</protein>
<reference evidence="2 3" key="1">
    <citation type="journal article" date="2024" name="J Genomics">
        <title>Draft genome sequencing and assembly of Favolaschia claudopus CIRM-BRFM 2984 isolated from oak limbs.</title>
        <authorList>
            <person name="Navarro D."/>
            <person name="Drula E."/>
            <person name="Chaduli D."/>
            <person name="Cazenave R."/>
            <person name="Ahrendt S."/>
            <person name="Wang J."/>
            <person name="Lipzen A."/>
            <person name="Daum C."/>
            <person name="Barry K."/>
            <person name="Grigoriev I.V."/>
            <person name="Favel A."/>
            <person name="Rosso M.N."/>
            <person name="Martin F."/>
        </authorList>
    </citation>
    <scope>NUCLEOTIDE SEQUENCE [LARGE SCALE GENOMIC DNA]</scope>
    <source>
        <strain evidence="2 3">CIRM-BRFM 2984</strain>
    </source>
</reference>
<dbReference type="EMBL" id="JAWWNJ010000001">
    <property type="protein sequence ID" value="KAK7063434.1"/>
    <property type="molecule type" value="Genomic_DNA"/>
</dbReference>
<dbReference type="Proteomes" id="UP001362999">
    <property type="component" value="Unassembled WGS sequence"/>
</dbReference>
<feature type="region of interest" description="Disordered" evidence="1">
    <location>
        <begin position="162"/>
        <end position="221"/>
    </location>
</feature>
<comment type="caution">
    <text evidence="2">The sequence shown here is derived from an EMBL/GenBank/DDBJ whole genome shotgun (WGS) entry which is preliminary data.</text>
</comment>
<sequence>MRRVPTREGVLETFYKAAYAAVEHQAQNQKRELEGGDVELEVKQRRTKGYIIIHEPAPDIRPPRMHAASLPSVSHIIEFPRRRASGSTIDSAARDASVSIVVPVTAETEVRVRSMCASASENEYVVRRSRHPHPPVPFSYPAFSAGCLRTDTTCLPPNIQRVSSDPGPPAYLHSTPSHASEPMRAPSAYPHRLTFPRIQSQISLASHRREHMRTRRRRSRA</sequence>
<feature type="compositionally biased region" description="Basic residues" evidence="1">
    <location>
        <begin position="206"/>
        <end position="221"/>
    </location>
</feature>
<proteinExistence type="predicted"/>
<gene>
    <name evidence="2" type="ORF">R3P38DRAFT_3415316</name>
</gene>
<name>A0AAW0EHB0_9AGAR</name>
<evidence type="ECO:0000313" key="2">
    <source>
        <dbReference type="EMBL" id="KAK7063434.1"/>
    </source>
</evidence>
<dbReference type="AlphaFoldDB" id="A0AAW0EHB0"/>
<evidence type="ECO:0000256" key="1">
    <source>
        <dbReference type="SAM" id="MobiDB-lite"/>
    </source>
</evidence>
<keyword evidence="3" id="KW-1185">Reference proteome</keyword>
<evidence type="ECO:0000313" key="3">
    <source>
        <dbReference type="Proteomes" id="UP001362999"/>
    </source>
</evidence>
<organism evidence="2 3">
    <name type="scientific">Favolaschia claudopus</name>
    <dbReference type="NCBI Taxonomy" id="2862362"/>
    <lineage>
        <taxon>Eukaryota</taxon>
        <taxon>Fungi</taxon>
        <taxon>Dikarya</taxon>
        <taxon>Basidiomycota</taxon>
        <taxon>Agaricomycotina</taxon>
        <taxon>Agaricomycetes</taxon>
        <taxon>Agaricomycetidae</taxon>
        <taxon>Agaricales</taxon>
        <taxon>Marasmiineae</taxon>
        <taxon>Mycenaceae</taxon>
        <taxon>Favolaschia</taxon>
    </lineage>
</organism>